<name>A0A6J6JUU8_9ZZZZ</name>
<sequence>MLDHRIIGATVVDGTGAPAVAADIGIRDGRIVAIVEPGTLHEESRETFDATGLVVSPGFVDMHTHYDAQLFWDPFAAPSNVHGVTSVIGGNCSFSIAPVHPQDADYIRRMLAKVEGMPLNALEQGVPWTWSTFGEYLDALEGTIAVNAGFMVGHSALRRYVLGAEANFRAATPSELDDMRRSLGASIEAGALGLSMDCSSSHSDGNGDPVPAKGADREEILSLCEETGQWPGTTLEGIFEGASDGFDESELELLPAMSVRANRPLNWNLLVVDTRDPGRVDRHLAVSKRARELGGRVVALTMPVIVPMNMSFGNYCALNLMPGWGPILNAPVAERIEMLRDQATRRMMVARADSEEAGMFRRLAGFADYIIGDTFSAANEGLAGRKVRDIAAERGDAEPFDTLIDIVIADDLRTVLWPSAPDDDDAHWNMRRELWDDPDVILGGSDAGAHLDRMCGGSYPTRLLADSLRGRKLLSLERAVQALTDVPARHLGLRDRGQVQEGWIADLVVFDPTTIDTATPTIAHDLPGGSPRMHADSVGIVRVFVGGVVTVADGASTGARPGAVLRSGRDTDTVTVH</sequence>
<proteinExistence type="predicted"/>
<evidence type="ECO:0000313" key="2">
    <source>
        <dbReference type="EMBL" id="CAB4639753.1"/>
    </source>
</evidence>
<dbReference type="InterPro" id="IPR011059">
    <property type="entry name" value="Metal-dep_hydrolase_composite"/>
</dbReference>
<feature type="domain" description="Amidohydrolase 3" evidence="1">
    <location>
        <begin position="46"/>
        <end position="550"/>
    </location>
</feature>
<dbReference type="GO" id="GO:0005829">
    <property type="term" value="C:cytosol"/>
    <property type="evidence" value="ECO:0007669"/>
    <property type="project" value="TreeGrafter"/>
</dbReference>
<dbReference type="PANTHER" id="PTHR11647:SF1">
    <property type="entry name" value="COLLAPSIN RESPONSE MEDIATOR PROTEIN"/>
    <property type="match status" value="1"/>
</dbReference>
<gene>
    <name evidence="2" type="ORF">UFOPK2000_01279</name>
</gene>
<protein>
    <submittedName>
        <fullName evidence="2">Unannotated protein</fullName>
    </submittedName>
</protein>
<organism evidence="2">
    <name type="scientific">freshwater metagenome</name>
    <dbReference type="NCBI Taxonomy" id="449393"/>
    <lineage>
        <taxon>unclassified sequences</taxon>
        <taxon>metagenomes</taxon>
        <taxon>ecological metagenomes</taxon>
    </lineage>
</organism>
<dbReference type="Gene3D" id="3.20.20.140">
    <property type="entry name" value="Metal-dependent hydrolases"/>
    <property type="match status" value="2"/>
</dbReference>
<dbReference type="SUPFAM" id="SSF51556">
    <property type="entry name" value="Metallo-dependent hydrolases"/>
    <property type="match status" value="1"/>
</dbReference>
<reference evidence="2" key="1">
    <citation type="submission" date="2020-05" db="EMBL/GenBank/DDBJ databases">
        <authorList>
            <person name="Chiriac C."/>
            <person name="Salcher M."/>
            <person name="Ghai R."/>
            <person name="Kavagutti S V."/>
        </authorList>
    </citation>
    <scope>NUCLEOTIDE SEQUENCE</scope>
</reference>
<dbReference type="AlphaFoldDB" id="A0A6J6JUU8"/>
<dbReference type="EMBL" id="CAEZVK010000165">
    <property type="protein sequence ID" value="CAB4639753.1"/>
    <property type="molecule type" value="Genomic_DNA"/>
</dbReference>
<dbReference type="Pfam" id="PF07969">
    <property type="entry name" value="Amidohydro_3"/>
    <property type="match status" value="1"/>
</dbReference>
<accession>A0A6J6JUU8</accession>
<dbReference type="PANTHER" id="PTHR11647">
    <property type="entry name" value="HYDRANTOINASE/DIHYDROPYRIMIDINASE FAMILY MEMBER"/>
    <property type="match status" value="1"/>
</dbReference>
<evidence type="ECO:0000259" key="1">
    <source>
        <dbReference type="Pfam" id="PF07969"/>
    </source>
</evidence>
<dbReference type="InterPro" id="IPR013108">
    <property type="entry name" value="Amidohydro_3"/>
</dbReference>
<dbReference type="Gene3D" id="2.30.40.10">
    <property type="entry name" value="Urease, subunit C, domain 1"/>
    <property type="match status" value="1"/>
</dbReference>
<dbReference type="GO" id="GO:0016812">
    <property type="term" value="F:hydrolase activity, acting on carbon-nitrogen (but not peptide) bonds, in cyclic amides"/>
    <property type="evidence" value="ECO:0007669"/>
    <property type="project" value="TreeGrafter"/>
</dbReference>
<dbReference type="InterPro" id="IPR032466">
    <property type="entry name" value="Metal_Hydrolase"/>
</dbReference>
<dbReference type="InterPro" id="IPR050378">
    <property type="entry name" value="Metallo-dep_Hydrolases_sf"/>
</dbReference>
<dbReference type="SUPFAM" id="SSF51338">
    <property type="entry name" value="Composite domain of metallo-dependent hydrolases"/>
    <property type="match status" value="1"/>
</dbReference>